<dbReference type="Gene3D" id="3.40.50.150">
    <property type="entry name" value="Vaccinia Virus protein VP39"/>
    <property type="match status" value="1"/>
</dbReference>
<dbReference type="SUPFAM" id="SSF53335">
    <property type="entry name" value="S-adenosyl-L-methionine-dependent methyltransferases"/>
    <property type="match status" value="1"/>
</dbReference>
<evidence type="ECO:0000313" key="2">
    <source>
        <dbReference type="EMBL" id="BAY81003.1"/>
    </source>
</evidence>
<dbReference type="Pfam" id="PF08241">
    <property type="entry name" value="Methyltransf_11"/>
    <property type="match status" value="1"/>
</dbReference>
<reference evidence="2 3" key="1">
    <citation type="submission" date="2017-06" db="EMBL/GenBank/DDBJ databases">
        <title>Genome sequencing of cyanobaciteial culture collection at National Institute for Environmental Studies (NIES).</title>
        <authorList>
            <person name="Hirose Y."/>
            <person name="Shimura Y."/>
            <person name="Fujisawa T."/>
            <person name="Nakamura Y."/>
            <person name="Kawachi M."/>
        </authorList>
    </citation>
    <scope>NUCLEOTIDE SEQUENCE [LARGE SCALE GENOMIC DNA]</scope>
    <source>
        <strain evidence="2 3">NIES-267</strain>
    </source>
</reference>
<dbReference type="EMBL" id="AP018227">
    <property type="protein sequence ID" value="BAY81003.1"/>
    <property type="molecule type" value="Genomic_DNA"/>
</dbReference>
<sequence>MNLINMAQRQDRNLILSDAVKLSKRKVDGTLYRGFDIKPAKSPQLLIKNIFNWYPFCQLNQVTGWLVQSFKTNSKNKFVEVQLQDENGLVVASEKTYIGSKPVPVKFPNGLNSLHSFYKYNLAIEVPESTKESVFFIVHEVLERSEILSLCKGKGVEIGPGNNPQVLPKKQVDITYVEQYPPEEWNALYNEKGKYSVDPKFWSLYQIGEADSLPVPDESLDFIFSSHVFEHLANPLGYLEYWHSKLKSGGLILAVVPDVAGCKDYVYRPCPLTDLLKEYNDKIMEPTLEHYVRWGKYRAPGKDPKTFYEAKRSIHVHFYTNSNMAELLSYAVDNLGFSWFNIRHTPNHKDFYLVLAKA</sequence>
<dbReference type="AlphaFoldDB" id="A0A1Z4LIE0"/>
<dbReference type="OrthoDB" id="9791837at2"/>
<name>A0A1Z4LIE0_9CYAN</name>
<feature type="domain" description="Methyltransferase type 11" evidence="1">
    <location>
        <begin position="196"/>
        <end position="253"/>
    </location>
</feature>
<dbReference type="InterPro" id="IPR029063">
    <property type="entry name" value="SAM-dependent_MTases_sf"/>
</dbReference>
<organism evidence="2 3">
    <name type="scientific">Calothrix parasitica NIES-267</name>
    <dbReference type="NCBI Taxonomy" id="1973488"/>
    <lineage>
        <taxon>Bacteria</taxon>
        <taxon>Bacillati</taxon>
        <taxon>Cyanobacteriota</taxon>
        <taxon>Cyanophyceae</taxon>
        <taxon>Nostocales</taxon>
        <taxon>Calotrichaceae</taxon>
        <taxon>Calothrix</taxon>
    </lineage>
</organism>
<evidence type="ECO:0000259" key="1">
    <source>
        <dbReference type="Pfam" id="PF08241"/>
    </source>
</evidence>
<protein>
    <recommendedName>
        <fullName evidence="1">Methyltransferase type 11 domain-containing protein</fullName>
    </recommendedName>
</protein>
<dbReference type="Proteomes" id="UP000218418">
    <property type="component" value="Chromosome"/>
</dbReference>
<evidence type="ECO:0000313" key="3">
    <source>
        <dbReference type="Proteomes" id="UP000218418"/>
    </source>
</evidence>
<dbReference type="GO" id="GO:0008757">
    <property type="term" value="F:S-adenosylmethionine-dependent methyltransferase activity"/>
    <property type="evidence" value="ECO:0007669"/>
    <property type="project" value="InterPro"/>
</dbReference>
<gene>
    <name evidence="2" type="ORF">NIES267_04680</name>
</gene>
<accession>A0A1Z4LIE0</accession>
<dbReference type="CDD" id="cd02440">
    <property type="entry name" value="AdoMet_MTases"/>
    <property type="match status" value="1"/>
</dbReference>
<dbReference type="InterPro" id="IPR013216">
    <property type="entry name" value="Methyltransf_11"/>
</dbReference>
<proteinExistence type="predicted"/>
<keyword evidence="3" id="KW-1185">Reference proteome</keyword>